<evidence type="ECO:0000259" key="3">
    <source>
        <dbReference type="PROSITE" id="PS50020"/>
    </source>
</evidence>
<evidence type="ECO:0000256" key="2">
    <source>
        <dbReference type="SAM" id="MobiDB-lite"/>
    </source>
</evidence>
<dbReference type="InterPro" id="IPR001202">
    <property type="entry name" value="WW_dom"/>
</dbReference>
<gene>
    <name evidence="5" type="ORF">ABB37_03475</name>
</gene>
<evidence type="ECO:0000313" key="6">
    <source>
        <dbReference type="Proteomes" id="UP000037923"/>
    </source>
</evidence>
<dbReference type="PROSITE" id="PS50158">
    <property type="entry name" value="ZF_CCHC"/>
    <property type="match status" value="1"/>
</dbReference>
<dbReference type="GO" id="GO:0008270">
    <property type="term" value="F:zinc ion binding"/>
    <property type="evidence" value="ECO:0007669"/>
    <property type="project" value="UniProtKB-KW"/>
</dbReference>
<comment type="caution">
    <text evidence="5">The sequence shown here is derived from an EMBL/GenBank/DDBJ whole genome shotgun (WGS) entry which is preliminary data.</text>
</comment>
<dbReference type="GeneID" id="26903766"/>
<reference evidence="5 6" key="1">
    <citation type="submission" date="2015-07" db="EMBL/GenBank/DDBJ databases">
        <title>High-quality genome of monoxenous trypanosomatid Leptomonas pyrrhocoris.</title>
        <authorList>
            <person name="Flegontov P."/>
            <person name="Butenko A."/>
            <person name="Firsov S."/>
            <person name="Vlcek C."/>
            <person name="Logacheva M.D."/>
            <person name="Field M."/>
            <person name="Filatov D."/>
            <person name="Flegontova O."/>
            <person name="Gerasimov E."/>
            <person name="Jackson A.P."/>
            <person name="Kelly S."/>
            <person name="Opperdoes F."/>
            <person name="O'Reilly A."/>
            <person name="Votypka J."/>
            <person name="Yurchenko V."/>
            <person name="Lukes J."/>
        </authorList>
    </citation>
    <scope>NUCLEOTIDE SEQUENCE [LARGE SCALE GENOMIC DNA]</scope>
    <source>
        <strain evidence="5">H10</strain>
    </source>
</reference>
<feature type="compositionally biased region" description="Basic and acidic residues" evidence="2">
    <location>
        <begin position="17"/>
        <end position="33"/>
    </location>
</feature>
<feature type="region of interest" description="Disordered" evidence="2">
    <location>
        <begin position="214"/>
        <end position="288"/>
    </location>
</feature>
<dbReference type="OMA" id="RDFHCHI"/>
<organism evidence="5 6">
    <name type="scientific">Leptomonas pyrrhocoris</name>
    <name type="common">Firebug parasite</name>
    <dbReference type="NCBI Taxonomy" id="157538"/>
    <lineage>
        <taxon>Eukaryota</taxon>
        <taxon>Discoba</taxon>
        <taxon>Euglenozoa</taxon>
        <taxon>Kinetoplastea</taxon>
        <taxon>Metakinetoplastina</taxon>
        <taxon>Trypanosomatida</taxon>
        <taxon>Trypanosomatidae</taxon>
        <taxon>Leishmaniinae</taxon>
        <taxon>Leptomonas</taxon>
    </lineage>
</organism>
<dbReference type="RefSeq" id="XP_015660838.1">
    <property type="nucleotide sequence ID" value="XM_015800831.1"/>
</dbReference>
<evidence type="ECO:0000259" key="4">
    <source>
        <dbReference type="PROSITE" id="PS50158"/>
    </source>
</evidence>
<feature type="compositionally biased region" description="Basic residues" evidence="2">
    <location>
        <begin position="34"/>
        <end position="64"/>
    </location>
</feature>
<dbReference type="AlphaFoldDB" id="A0A0M9G588"/>
<feature type="compositionally biased region" description="Acidic residues" evidence="2">
    <location>
        <begin position="261"/>
        <end position="271"/>
    </location>
</feature>
<accession>A0A0M9G588</accession>
<proteinExistence type="predicted"/>
<evidence type="ECO:0000256" key="1">
    <source>
        <dbReference type="PROSITE-ProRule" id="PRU00047"/>
    </source>
</evidence>
<protein>
    <recommendedName>
        <fullName evidence="7">CCHC-type domain-containing protein</fullName>
    </recommendedName>
</protein>
<feature type="domain" description="WW" evidence="3">
    <location>
        <begin position="145"/>
        <end position="179"/>
    </location>
</feature>
<dbReference type="Proteomes" id="UP000037923">
    <property type="component" value="Unassembled WGS sequence"/>
</dbReference>
<dbReference type="InterPro" id="IPR052109">
    <property type="entry name" value="SRRM_Domain-Containing"/>
</dbReference>
<dbReference type="VEuPathDB" id="TriTrypDB:LpyrH10_05_3350"/>
<keyword evidence="6" id="KW-1185">Reference proteome</keyword>
<feature type="compositionally biased region" description="Low complexity" evidence="2">
    <location>
        <begin position="227"/>
        <end position="260"/>
    </location>
</feature>
<dbReference type="GO" id="GO:0003729">
    <property type="term" value="F:mRNA binding"/>
    <property type="evidence" value="ECO:0007669"/>
    <property type="project" value="TreeGrafter"/>
</dbReference>
<dbReference type="OrthoDB" id="272092at2759"/>
<dbReference type="InterPro" id="IPR001878">
    <property type="entry name" value="Znf_CCHC"/>
</dbReference>
<feature type="domain" description="CCHC-type" evidence="4">
    <location>
        <begin position="110"/>
        <end position="124"/>
    </location>
</feature>
<dbReference type="PROSITE" id="PS50020">
    <property type="entry name" value="WW_DOMAIN_2"/>
    <property type="match status" value="1"/>
</dbReference>
<name>A0A0M9G588_LEPPY</name>
<dbReference type="PANTHER" id="PTHR34755:SF3">
    <property type="entry name" value="SERINE_ARGININE REPETITIVE MATRIX PROTEIN 2"/>
    <property type="match status" value="1"/>
</dbReference>
<keyword evidence="1" id="KW-0863">Zinc-finger</keyword>
<keyword evidence="1" id="KW-0862">Zinc</keyword>
<feature type="region of interest" description="Disordered" evidence="2">
    <location>
        <begin position="1"/>
        <end position="75"/>
    </location>
</feature>
<feature type="compositionally biased region" description="Basic residues" evidence="2">
    <location>
        <begin position="1"/>
        <end position="16"/>
    </location>
</feature>
<evidence type="ECO:0008006" key="7">
    <source>
        <dbReference type="Google" id="ProtNLM"/>
    </source>
</evidence>
<feature type="compositionally biased region" description="Basic and acidic residues" evidence="2">
    <location>
        <begin position="277"/>
        <end position="288"/>
    </location>
</feature>
<dbReference type="EMBL" id="LGTL01000005">
    <property type="protein sequence ID" value="KPA82399.1"/>
    <property type="molecule type" value="Genomic_DNA"/>
</dbReference>
<evidence type="ECO:0000313" key="5">
    <source>
        <dbReference type="EMBL" id="KPA82399.1"/>
    </source>
</evidence>
<keyword evidence="1" id="KW-0479">Metal-binding</keyword>
<sequence>MSRNHRSDRKERRRSHRDRDTHRDRDRDRDRDHDRKRHRSRSPDHKRTRSRPSEHRKRSNKRRSSSNPEKPPVPRDFHCHICGKNHWTIDCELLKQHPGNYPMMDAELGCWQCAQRGHNASQCRIKRYLCRDCGGMHDTRDCVYSHIGEDWYEFYDSSTRHVYYVNSDESEVQWGPPTHQLDTVYWYCSHCKVMIPAKHRECLLCHAIRPTSKAEAADPTDSDSDAGGDSSSSSSSSTSTSSSSSSSSSLSGWSSVSSSSDDSDGDNDDDTIGQSSTKKDKTELSKCA</sequence>
<dbReference type="PANTHER" id="PTHR34755">
    <property type="entry name" value="SERINE/ARGININE REPETITIVE MATRIX PROTEIN 3-RELATED"/>
    <property type="match status" value="1"/>
</dbReference>